<protein>
    <submittedName>
        <fullName evidence="2">SDR family oxidoreductase</fullName>
    </submittedName>
</protein>
<gene>
    <name evidence="2" type="ORF">E1269_02475</name>
</gene>
<dbReference type="PANTHER" id="PTHR43162">
    <property type="match status" value="1"/>
</dbReference>
<dbReference type="InterPro" id="IPR051604">
    <property type="entry name" value="Ergot_Alk_Oxidoreductase"/>
</dbReference>
<dbReference type="SUPFAM" id="SSF51735">
    <property type="entry name" value="NAD(P)-binding Rossmann-fold domains"/>
    <property type="match status" value="1"/>
</dbReference>
<dbReference type="InterPro" id="IPR036291">
    <property type="entry name" value="NAD(P)-bd_dom_sf"/>
</dbReference>
<name>A0A4R5DUV0_9ACTN</name>
<dbReference type="Gene3D" id="3.40.50.720">
    <property type="entry name" value="NAD(P)-binding Rossmann-like Domain"/>
    <property type="match status" value="1"/>
</dbReference>
<dbReference type="CDD" id="cd05269">
    <property type="entry name" value="TMR_SDR_a"/>
    <property type="match status" value="1"/>
</dbReference>
<dbReference type="InParanoid" id="A0A4R5DUV0"/>
<dbReference type="Pfam" id="PF13460">
    <property type="entry name" value="NAD_binding_10"/>
    <property type="match status" value="1"/>
</dbReference>
<dbReference type="OrthoDB" id="3510772at2"/>
<dbReference type="InterPro" id="IPR016040">
    <property type="entry name" value="NAD(P)-bd_dom"/>
</dbReference>
<sequence>MSRTVLITGANGAVSSALLDALEGSDLTLRALVRDPSKSAQLERRGVEVFAADLGDPTSLPPAFDGVDDLWLLTAMDPRSPEHSMNAVWAARQAGVERVVRLSAIGAAYDAPTRNGRLHAMADHELQASGRHWTILRPHAFMQNLLWQAGTIAADGVFAFNMGGARLGMIDARDVAEVAAHVLRAEPERHHGKIYTLSGPQIMTYVEAAEQLGQLLGRPVRYVAASAEEAHAGMVGSGISHWLAGMLVEYGEAMVTGFGEFTTPDVENVVGRPARSFGVFARDHLAAFTPEPR</sequence>
<evidence type="ECO:0000313" key="2">
    <source>
        <dbReference type="EMBL" id="TDE14995.1"/>
    </source>
</evidence>
<dbReference type="RefSeq" id="WP_131890716.1">
    <property type="nucleotide sequence ID" value="NZ_SMKZ01000002.1"/>
</dbReference>
<feature type="domain" description="NAD(P)-binding" evidence="1">
    <location>
        <begin position="9"/>
        <end position="184"/>
    </location>
</feature>
<organism evidence="2 3">
    <name type="scientific">Jiangella asiatica</name>
    <dbReference type="NCBI Taxonomy" id="2530372"/>
    <lineage>
        <taxon>Bacteria</taxon>
        <taxon>Bacillati</taxon>
        <taxon>Actinomycetota</taxon>
        <taxon>Actinomycetes</taxon>
        <taxon>Jiangellales</taxon>
        <taxon>Jiangellaceae</taxon>
        <taxon>Jiangella</taxon>
    </lineage>
</organism>
<keyword evidence="3" id="KW-1185">Reference proteome</keyword>
<dbReference type="Gene3D" id="3.90.25.10">
    <property type="entry name" value="UDP-galactose 4-epimerase, domain 1"/>
    <property type="match status" value="1"/>
</dbReference>
<evidence type="ECO:0000313" key="3">
    <source>
        <dbReference type="Proteomes" id="UP000294739"/>
    </source>
</evidence>
<dbReference type="AlphaFoldDB" id="A0A4R5DUV0"/>
<proteinExistence type="predicted"/>
<evidence type="ECO:0000259" key="1">
    <source>
        <dbReference type="Pfam" id="PF13460"/>
    </source>
</evidence>
<reference evidence="2 3" key="1">
    <citation type="submission" date="2019-03" db="EMBL/GenBank/DDBJ databases">
        <title>Draft genome sequences of novel Actinobacteria.</title>
        <authorList>
            <person name="Sahin N."/>
            <person name="Ay H."/>
            <person name="Saygin H."/>
        </authorList>
    </citation>
    <scope>NUCLEOTIDE SEQUENCE [LARGE SCALE GENOMIC DNA]</scope>
    <source>
        <strain evidence="2 3">5K138</strain>
    </source>
</reference>
<dbReference type="EMBL" id="SMKZ01000002">
    <property type="protein sequence ID" value="TDE14995.1"/>
    <property type="molecule type" value="Genomic_DNA"/>
</dbReference>
<comment type="caution">
    <text evidence="2">The sequence shown here is derived from an EMBL/GenBank/DDBJ whole genome shotgun (WGS) entry which is preliminary data.</text>
</comment>
<dbReference type="PANTHER" id="PTHR43162:SF1">
    <property type="entry name" value="PRESTALK A DIFFERENTIATION PROTEIN A"/>
    <property type="match status" value="1"/>
</dbReference>
<dbReference type="Proteomes" id="UP000294739">
    <property type="component" value="Unassembled WGS sequence"/>
</dbReference>
<accession>A0A4R5DUV0</accession>